<reference evidence="1" key="1">
    <citation type="submission" date="2021-03" db="EMBL/GenBank/DDBJ databases">
        <title>Whole genome sequence of Streptomyces bomunensis MMS17-BM035.</title>
        <authorList>
            <person name="Lee J.H."/>
        </authorList>
    </citation>
    <scope>NUCLEOTIDE SEQUENCE</scope>
    <source>
        <strain evidence="1">MMS17-BM035</strain>
    </source>
</reference>
<proteinExistence type="predicted"/>
<comment type="caution">
    <text evidence="1">The sequence shown here is derived from an EMBL/GenBank/DDBJ whole genome shotgun (WGS) entry which is preliminary data.</text>
</comment>
<sequence length="57" mass="6169">MAHTTPEAAPVTDADAEDGIQEVFLRTIRNASRAFRFDEVSLAAPSTTILTWFTGTA</sequence>
<evidence type="ECO:0000313" key="1">
    <source>
        <dbReference type="EMBL" id="MBP0458773.1"/>
    </source>
</evidence>
<organism evidence="1 2">
    <name type="scientific">Streptomyces montanisoli</name>
    <dbReference type="NCBI Taxonomy" id="2798581"/>
    <lineage>
        <taxon>Bacteria</taxon>
        <taxon>Bacillati</taxon>
        <taxon>Actinomycetota</taxon>
        <taxon>Actinomycetes</taxon>
        <taxon>Kitasatosporales</taxon>
        <taxon>Streptomycetaceae</taxon>
        <taxon>Streptomyces</taxon>
    </lineage>
</organism>
<dbReference type="EMBL" id="JAGIQL010000051">
    <property type="protein sequence ID" value="MBP0458773.1"/>
    <property type="molecule type" value="Genomic_DNA"/>
</dbReference>
<name>A0A940MD92_9ACTN</name>
<keyword evidence="2" id="KW-1185">Reference proteome</keyword>
<evidence type="ECO:0000313" key="2">
    <source>
        <dbReference type="Proteomes" id="UP000670475"/>
    </source>
</evidence>
<gene>
    <name evidence="1" type="ORF">JFN87_14875</name>
</gene>
<protein>
    <submittedName>
        <fullName evidence="1">Uncharacterized protein</fullName>
    </submittedName>
</protein>
<dbReference type="Proteomes" id="UP000670475">
    <property type="component" value="Unassembled WGS sequence"/>
</dbReference>
<dbReference type="RefSeq" id="WP_209340522.1">
    <property type="nucleotide sequence ID" value="NZ_JAGIQL010000051.1"/>
</dbReference>
<dbReference type="AlphaFoldDB" id="A0A940MD92"/>
<accession>A0A940MD92</accession>